<name>I0Z1J4_COCSC</name>
<dbReference type="GO" id="GO:0005840">
    <property type="term" value="C:ribosome"/>
    <property type="evidence" value="ECO:0007669"/>
    <property type="project" value="UniProtKB-KW"/>
</dbReference>
<dbReference type="GO" id="GO:0004650">
    <property type="term" value="F:polygalacturonase activity"/>
    <property type="evidence" value="ECO:0007669"/>
    <property type="project" value="InterPro"/>
</dbReference>
<keyword evidence="4" id="KW-0694">RNA-binding</keyword>
<dbReference type="GO" id="GO:0003723">
    <property type="term" value="F:RNA binding"/>
    <property type="evidence" value="ECO:0007669"/>
    <property type="project" value="UniProtKB-KW"/>
</dbReference>
<dbReference type="SUPFAM" id="SSF51126">
    <property type="entry name" value="Pectin lyase-like"/>
    <property type="match status" value="1"/>
</dbReference>
<keyword evidence="3 10" id="KW-0378">Hydrolase</keyword>
<comment type="subunit">
    <text evidence="2">Part of the 30S ribosomal subunit.</text>
</comment>
<dbReference type="InterPro" id="IPR000743">
    <property type="entry name" value="Glyco_hydro_28"/>
</dbReference>
<comment type="caution">
    <text evidence="13">The sequence shown here is derived from an EMBL/GenBank/DDBJ whole genome shotgun (WGS) entry which is preliminary data.</text>
</comment>
<evidence type="ECO:0000256" key="4">
    <source>
        <dbReference type="ARBA" id="ARBA00022884"/>
    </source>
</evidence>
<evidence type="ECO:0000313" key="14">
    <source>
        <dbReference type="Proteomes" id="UP000007264"/>
    </source>
</evidence>
<feature type="signal peptide" evidence="12">
    <location>
        <begin position="1"/>
        <end position="24"/>
    </location>
</feature>
<dbReference type="EMBL" id="AGSI01000005">
    <property type="protein sequence ID" value="EIE24513.1"/>
    <property type="molecule type" value="Genomic_DNA"/>
</dbReference>
<evidence type="ECO:0000313" key="13">
    <source>
        <dbReference type="EMBL" id="EIE24513.1"/>
    </source>
</evidence>
<keyword evidence="7 10" id="KW-0326">Glycosidase</keyword>
<sequence length="944" mass="102567">MKGSKGFFRVLCLATFTLLPLAAAQDEALLAIEAVEEATPSLPPEFTCPVKDHGAIGDGTTYDTAAIQAAIDACAKNKDGGIVTFDEDKQYLSGHVRVKDGVRLRLPKSATILAGSKREIYPKSYADWYLILFECQNCGVEGEGRIDAQGTLWTYGGNLEQKQVTNWDDSSCPKQGVCRPHLVGVRDSFQVTIQGVQLYDSVHWAVHILRSEAVAVMGVSIWGDPLVPLSRGIVIDGSRRVYLGGNVISTADDAVSLKTTAADKPVEFVLVDGGLIQSKSVAIQIGDETRASMSTLVFQNITIRQSHRRACPASQPHITAVHVQEDRLGLAITVRDEGSVSGVQFTNISIEALFFERSWKGAAEPIHITAMPRTVGSKVGTVTDVRFTNISASAEAGVVVAGSPGSTIEGLVLEGFNLELVRQTDIPGGFLDYRPSLRGLVDDVTTSAIFIEHANHATLSDIEVVWGKPARPEWGQTLEITPHSVHALSVQNLFVHDESAHPAGGAEAAGSARGTMMEWVRKIQANLRSGNGAFLTLEANAARGVSGRRAASSASVAMLILSGLVVLVLVGFALYDQEDSALPEDYALDLEEGDLLEAAAAVDVPMEGVSAGAELSTPVPQMESLKEDEEQQEEEDPSDAWARFVEQRFGEKVDLGASNDMKAEADAAAKRLAGETKSVDLPDFFNMKDPRRELERLLPETARRHDLAQSAFIQPMRDDADARAAATAAAPVSFKASAPLEPSIFEPAQPPPRRVTVIEPPMDRLANPVTGYANLGRPRSERLGWPRDDGGMGERGRFGNHQEAPRLHPTRMFYPGQTYDPEDLVDSGEQVGWRKHAVKVATDKATNGVVRQRADFRDQGFLNRFISELGKLPPKRTTRLQQKTHRHLCRQIKLARQMALLPIDSQLSAEYLERTGAVQSKNVTSGVEHNPHMQRAVYGTRLRA</sequence>
<dbReference type="RefSeq" id="XP_005649057.1">
    <property type="nucleotide sequence ID" value="XM_005649000.1"/>
</dbReference>
<dbReference type="AlphaFoldDB" id="I0Z1J4"/>
<keyword evidence="5 9" id="KW-0689">Ribosomal protein</keyword>
<feature type="region of interest" description="Disordered" evidence="11">
    <location>
        <begin position="768"/>
        <end position="803"/>
    </location>
</feature>
<organism evidence="13 14">
    <name type="scientific">Coccomyxa subellipsoidea (strain C-169)</name>
    <name type="common">Green microalga</name>
    <dbReference type="NCBI Taxonomy" id="574566"/>
    <lineage>
        <taxon>Eukaryota</taxon>
        <taxon>Viridiplantae</taxon>
        <taxon>Chlorophyta</taxon>
        <taxon>core chlorophytes</taxon>
        <taxon>Trebouxiophyceae</taxon>
        <taxon>Trebouxiophyceae incertae sedis</taxon>
        <taxon>Coccomyxaceae</taxon>
        <taxon>Coccomyxa</taxon>
        <taxon>Coccomyxa subellipsoidea</taxon>
    </lineage>
</organism>
<keyword evidence="12" id="KW-0732">Signal</keyword>
<reference evidence="13 14" key="1">
    <citation type="journal article" date="2012" name="Genome Biol.">
        <title>The genome of the polar eukaryotic microalga coccomyxa subellipsoidea reveals traits of cold adaptation.</title>
        <authorList>
            <person name="Blanc G."/>
            <person name="Agarkova I."/>
            <person name="Grimwood J."/>
            <person name="Kuo A."/>
            <person name="Brueggeman A."/>
            <person name="Dunigan D."/>
            <person name="Gurnon J."/>
            <person name="Ladunga I."/>
            <person name="Lindquist E."/>
            <person name="Lucas S."/>
            <person name="Pangilinan J."/>
            <person name="Proschold T."/>
            <person name="Salamov A."/>
            <person name="Schmutz J."/>
            <person name="Weeks D."/>
            <person name="Yamada T."/>
            <person name="Claverie J.M."/>
            <person name="Grigoriev I."/>
            <person name="Van Etten J."/>
            <person name="Lomsadze A."/>
            <person name="Borodovsky M."/>
        </authorList>
    </citation>
    <scope>NUCLEOTIDE SEQUENCE [LARGE SCALE GENOMIC DNA]</scope>
    <source>
        <strain evidence="13 14">C-169</strain>
    </source>
</reference>
<evidence type="ECO:0000256" key="1">
    <source>
        <dbReference type="ARBA" id="ARBA00008834"/>
    </source>
</evidence>
<dbReference type="Pfam" id="PF00295">
    <property type="entry name" value="Glyco_hydro_28"/>
    <property type="match status" value="1"/>
</dbReference>
<protein>
    <recommendedName>
        <fullName evidence="8">Small ribosomal subunit protein bS18c</fullName>
    </recommendedName>
</protein>
<dbReference type="SUPFAM" id="SSF46911">
    <property type="entry name" value="Ribosomal protein S18"/>
    <property type="match status" value="1"/>
</dbReference>
<dbReference type="GO" id="GO:1990904">
    <property type="term" value="C:ribonucleoprotein complex"/>
    <property type="evidence" value="ECO:0007669"/>
    <property type="project" value="UniProtKB-KW"/>
</dbReference>
<gene>
    <name evidence="13" type="ORF">COCSUDRAFT_40892</name>
</gene>
<feature type="compositionally biased region" description="Basic and acidic residues" evidence="11">
    <location>
        <begin position="778"/>
        <end position="797"/>
    </location>
</feature>
<keyword evidence="14" id="KW-1185">Reference proteome</keyword>
<dbReference type="KEGG" id="csl:COCSUDRAFT_40892"/>
<dbReference type="InterPro" id="IPR051801">
    <property type="entry name" value="GH28_Enzymes"/>
</dbReference>
<feature type="compositionally biased region" description="Acidic residues" evidence="11">
    <location>
        <begin position="626"/>
        <end position="638"/>
    </location>
</feature>
<dbReference type="STRING" id="574566.I0Z1J4"/>
<evidence type="ECO:0000256" key="10">
    <source>
        <dbReference type="RuleBase" id="RU361169"/>
    </source>
</evidence>
<evidence type="ECO:0000256" key="11">
    <source>
        <dbReference type="SAM" id="MobiDB-lite"/>
    </source>
</evidence>
<dbReference type="OrthoDB" id="187139at2759"/>
<accession>I0Z1J4</accession>
<dbReference type="PANTHER" id="PTHR31339:SF0">
    <property type="entry name" value="PECTIN LYASE-LIKE SUPERFAMILY PROTEIN"/>
    <property type="match status" value="1"/>
</dbReference>
<dbReference type="Proteomes" id="UP000007264">
    <property type="component" value="Unassembled WGS sequence"/>
</dbReference>
<dbReference type="eggNOG" id="ENOG502QTKJ">
    <property type="taxonomic scope" value="Eukaryota"/>
</dbReference>
<evidence type="ECO:0000256" key="7">
    <source>
        <dbReference type="ARBA" id="ARBA00023295"/>
    </source>
</evidence>
<dbReference type="GO" id="GO:0006412">
    <property type="term" value="P:translation"/>
    <property type="evidence" value="ECO:0007669"/>
    <property type="project" value="InterPro"/>
</dbReference>
<comment type="similarity">
    <text evidence="9">Belongs to the bacterial ribosomal protein bS18 family.</text>
</comment>
<dbReference type="Gene3D" id="2.160.20.10">
    <property type="entry name" value="Single-stranded right-handed beta-helix, Pectin lyase-like"/>
    <property type="match status" value="1"/>
</dbReference>
<evidence type="ECO:0000256" key="9">
    <source>
        <dbReference type="RuleBase" id="RU003910"/>
    </source>
</evidence>
<feature type="chain" id="PRO_5003636720" description="Small ribosomal subunit protein bS18c" evidence="12">
    <location>
        <begin position="25"/>
        <end position="944"/>
    </location>
</feature>
<evidence type="ECO:0000256" key="12">
    <source>
        <dbReference type="SAM" id="SignalP"/>
    </source>
</evidence>
<dbReference type="GO" id="GO:0005975">
    <property type="term" value="P:carbohydrate metabolic process"/>
    <property type="evidence" value="ECO:0007669"/>
    <property type="project" value="InterPro"/>
</dbReference>
<evidence type="ECO:0000256" key="5">
    <source>
        <dbReference type="ARBA" id="ARBA00022980"/>
    </source>
</evidence>
<dbReference type="InterPro" id="IPR001648">
    <property type="entry name" value="Ribosomal_bS18"/>
</dbReference>
<evidence type="ECO:0000256" key="6">
    <source>
        <dbReference type="ARBA" id="ARBA00023274"/>
    </source>
</evidence>
<dbReference type="InterPro" id="IPR011050">
    <property type="entry name" value="Pectin_lyase_fold/virulence"/>
</dbReference>
<dbReference type="InterPro" id="IPR012334">
    <property type="entry name" value="Pectin_lyas_fold"/>
</dbReference>
<dbReference type="NCBIfam" id="TIGR00165">
    <property type="entry name" value="S18"/>
    <property type="match status" value="1"/>
</dbReference>
<dbReference type="GO" id="GO:0003735">
    <property type="term" value="F:structural constituent of ribosome"/>
    <property type="evidence" value="ECO:0007669"/>
    <property type="project" value="InterPro"/>
</dbReference>
<feature type="region of interest" description="Disordered" evidence="11">
    <location>
        <begin position="612"/>
        <end position="638"/>
    </location>
</feature>
<dbReference type="InterPro" id="IPR036870">
    <property type="entry name" value="Ribosomal_bS18_sf"/>
</dbReference>
<dbReference type="PRINTS" id="PR00974">
    <property type="entry name" value="RIBOSOMALS18"/>
</dbReference>
<dbReference type="Gene3D" id="4.10.640.10">
    <property type="entry name" value="Ribosomal protein S18"/>
    <property type="match status" value="1"/>
</dbReference>
<dbReference type="Pfam" id="PF01084">
    <property type="entry name" value="Ribosomal_S18"/>
    <property type="match status" value="1"/>
</dbReference>
<evidence type="ECO:0000256" key="2">
    <source>
        <dbReference type="ARBA" id="ARBA00011458"/>
    </source>
</evidence>
<comment type="similarity">
    <text evidence="1 10">Belongs to the glycosyl hydrolase 28 family.</text>
</comment>
<dbReference type="PANTHER" id="PTHR31339">
    <property type="entry name" value="PECTIN LYASE-RELATED"/>
    <property type="match status" value="1"/>
</dbReference>
<dbReference type="GO" id="GO:0016829">
    <property type="term" value="F:lyase activity"/>
    <property type="evidence" value="ECO:0007669"/>
    <property type="project" value="UniProtKB-KW"/>
</dbReference>
<evidence type="ECO:0000256" key="3">
    <source>
        <dbReference type="ARBA" id="ARBA00022801"/>
    </source>
</evidence>
<dbReference type="GeneID" id="17042515"/>
<evidence type="ECO:0000256" key="8">
    <source>
        <dbReference type="ARBA" id="ARBA00035266"/>
    </source>
</evidence>
<proteinExistence type="inferred from homology"/>
<keyword evidence="6 9" id="KW-0687">Ribonucleoprotein</keyword>